<dbReference type="SUPFAM" id="SSF46689">
    <property type="entry name" value="Homeodomain-like"/>
    <property type="match status" value="1"/>
</dbReference>
<evidence type="ECO:0000313" key="5">
    <source>
        <dbReference type="Proteomes" id="UP001165444"/>
    </source>
</evidence>
<proteinExistence type="predicted"/>
<reference evidence="4 5" key="1">
    <citation type="submission" date="2022-03" db="EMBL/GenBank/DDBJ databases">
        <title>Parabacteroides sp. nov. isolated from swine feces.</title>
        <authorList>
            <person name="Bak J.E."/>
        </authorList>
    </citation>
    <scope>NUCLEOTIDE SEQUENCE [LARGE SCALE GENOMIC DNA]</scope>
    <source>
        <strain evidence="4 5">AGMB00274</strain>
    </source>
</reference>
<evidence type="ECO:0000256" key="1">
    <source>
        <dbReference type="ARBA" id="ARBA00023015"/>
    </source>
</evidence>
<comment type="caution">
    <text evidence="4">The sequence shown here is derived from an EMBL/GenBank/DDBJ whole genome shotgun (WGS) entry which is preliminary data.</text>
</comment>
<dbReference type="InterPro" id="IPR018060">
    <property type="entry name" value="HTH_AraC"/>
</dbReference>
<dbReference type="PANTHER" id="PTHR47893">
    <property type="entry name" value="REGULATORY PROTEIN PCHR"/>
    <property type="match status" value="1"/>
</dbReference>
<dbReference type="PROSITE" id="PS01124">
    <property type="entry name" value="HTH_ARAC_FAMILY_2"/>
    <property type="match status" value="1"/>
</dbReference>
<feature type="domain" description="HTH araC/xylS-type" evidence="3">
    <location>
        <begin position="44"/>
        <end position="144"/>
    </location>
</feature>
<keyword evidence="5" id="KW-1185">Reference proteome</keyword>
<dbReference type="Proteomes" id="UP001165444">
    <property type="component" value="Unassembled WGS sequence"/>
</dbReference>
<gene>
    <name evidence="4" type="ORF">MUN53_13925</name>
</gene>
<evidence type="ECO:0000256" key="2">
    <source>
        <dbReference type="ARBA" id="ARBA00023163"/>
    </source>
</evidence>
<dbReference type="SMART" id="SM00342">
    <property type="entry name" value="HTH_ARAC"/>
    <property type="match status" value="1"/>
</dbReference>
<dbReference type="EMBL" id="JAKZMM010000040">
    <property type="protein sequence ID" value="MCJ2381688.1"/>
    <property type="molecule type" value="Genomic_DNA"/>
</dbReference>
<evidence type="ECO:0000259" key="3">
    <source>
        <dbReference type="PROSITE" id="PS01124"/>
    </source>
</evidence>
<name>A0ABT0C3U3_9BACT</name>
<keyword evidence="2" id="KW-0804">Transcription</keyword>
<dbReference type="RefSeq" id="WP_243326078.1">
    <property type="nucleotide sequence ID" value="NZ_JAKZMM010000040.1"/>
</dbReference>
<keyword evidence="1" id="KW-0805">Transcription regulation</keyword>
<dbReference type="InterPro" id="IPR009057">
    <property type="entry name" value="Homeodomain-like_sf"/>
</dbReference>
<dbReference type="PANTHER" id="PTHR47893:SF1">
    <property type="entry name" value="REGULATORY PROTEIN PCHR"/>
    <property type="match status" value="1"/>
</dbReference>
<sequence length="156" mass="18120">MAITIPQISIDEVYISVLKAKLVKNEEGWSKMIPIDHAVRPSGSIIMDALVRLLNEKRYYYPAEVAEYFQKKVRDLDGAIRVLTGMSLSRFMLLYRLKQVQEYLCCTSLTAIEIATRCGYPNSSTMGYLFRKEFGMTPGMYRQAHRPRNYNELYAW</sequence>
<evidence type="ECO:0000313" key="4">
    <source>
        <dbReference type="EMBL" id="MCJ2381688.1"/>
    </source>
</evidence>
<organism evidence="4 5">
    <name type="scientific">Parabacteroides faecalis</name>
    <dbReference type="NCBI Taxonomy" id="2924040"/>
    <lineage>
        <taxon>Bacteria</taxon>
        <taxon>Pseudomonadati</taxon>
        <taxon>Bacteroidota</taxon>
        <taxon>Bacteroidia</taxon>
        <taxon>Bacteroidales</taxon>
        <taxon>Tannerellaceae</taxon>
        <taxon>Parabacteroides</taxon>
    </lineage>
</organism>
<dbReference type="InterPro" id="IPR053142">
    <property type="entry name" value="PchR_regulatory_protein"/>
</dbReference>
<protein>
    <submittedName>
        <fullName evidence="4">AraC family transcriptional regulator</fullName>
    </submittedName>
</protein>
<dbReference type="Pfam" id="PF12833">
    <property type="entry name" value="HTH_18"/>
    <property type="match status" value="1"/>
</dbReference>
<dbReference type="Gene3D" id="1.10.10.60">
    <property type="entry name" value="Homeodomain-like"/>
    <property type="match status" value="1"/>
</dbReference>
<accession>A0ABT0C3U3</accession>